<protein>
    <recommendedName>
        <fullName evidence="3">Protein TsetseEP domain-containing protein</fullName>
    </recommendedName>
</protein>
<proteinExistence type="predicted"/>
<dbReference type="VEuPathDB" id="VectorBase:AALB008319"/>
<dbReference type="Proteomes" id="UP000069272">
    <property type="component" value="Chromosome 2R"/>
</dbReference>
<evidence type="ECO:0000313" key="1">
    <source>
        <dbReference type="EnsemblMetazoa" id="AALB008319-PA"/>
    </source>
</evidence>
<reference evidence="1 2" key="1">
    <citation type="journal article" date="2017" name="G3 (Bethesda)">
        <title>The Physical Genome Mapping of Anopheles albimanus Corrected Scaffold Misassemblies and Identified Interarm Rearrangements in Genus Anopheles.</title>
        <authorList>
            <person name="Artemov G.N."/>
            <person name="Peery A.N."/>
            <person name="Jiang X."/>
            <person name="Tu Z."/>
            <person name="Stegniy V.N."/>
            <person name="Sharakhova M.V."/>
            <person name="Sharakhov I.V."/>
        </authorList>
    </citation>
    <scope>NUCLEOTIDE SEQUENCE [LARGE SCALE GENOMIC DNA]</scope>
    <source>
        <strain evidence="1 2">ALBI9_A</strain>
    </source>
</reference>
<dbReference type="RefSeq" id="XP_035783733.1">
    <property type="nucleotide sequence ID" value="XM_035927840.1"/>
</dbReference>
<accession>A0A182FP56</accession>
<evidence type="ECO:0000313" key="2">
    <source>
        <dbReference type="Proteomes" id="UP000069272"/>
    </source>
</evidence>
<evidence type="ECO:0008006" key="3">
    <source>
        <dbReference type="Google" id="ProtNLM"/>
    </source>
</evidence>
<reference evidence="1" key="2">
    <citation type="submission" date="2022-08" db="UniProtKB">
        <authorList>
            <consortium name="EnsemblMetazoa"/>
        </authorList>
    </citation>
    <scope>IDENTIFICATION</scope>
    <source>
        <strain evidence="1">STECLA/ALBI9_A</strain>
    </source>
</reference>
<name>A0A182FP56_ANOAL</name>
<organism evidence="1 2">
    <name type="scientific">Anopheles albimanus</name>
    <name type="common">New world malaria mosquito</name>
    <dbReference type="NCBI Taxonomy" id="7167"/>
    <lineage>
        <taxon>Eukaryota</taxon>
        <taxon>Metazoa</taxon>
        <taxon>Ecdysozoa</taxon>
        <taxon>Arthropoda</taxon>
        <taxon>Hexapoda</taxon>
        <taxon>Insecta</taxon>
        <taxon>Pterygota</taxon>
        <taxon>Neoptera</taxon>
        <taxon>Endopterygota</taxon>
        <taxon>Diptera</taxon>
        <taxon>Nematocera</taxon>
        <taxon>Culicoidea</taxon>
        <taxon>Culicidae</taxon>
        <taxon>Anophelinae</taxon>
        <taxon>Anopheles</taxon>
    </lineage>
</organism>
<dbReference type="VEuPathDB" id="VectorBase:AALB20_038231"/>
<sequence length="230" mass="26468">MFVKFLLFAAVAQLACAQQPWDVLVEFGANFSTLALDTQAEISELYEFNGLVIREFNRELLLELGVMVPQLRAADAAFVQQIESADGVDAECIEYVQELRELFLLFQNWDIQDCAYYAHADLQVDSVTRFLPYAITFLSENTRSISQVIETLGRRNLNDIDGIVDELDEEWDYYQVLAVSFSEFLYDEILLHGQVADRVLERLLECRETAVGMQESDHEYILSYLEDNCE</sequence>
<dbReference type="EnsemblMetazoa" id="AALB008319-RA">
    <property type="protein sequence ID" value="AALB008319-PA"/>
    <property type="gene ID" value="AALB008319"/>
</dbReference>
<keyword evidence="2" id="KW-1185">Reference proteome</keyword>
<dbReference type="KEGG" id="aali:118461947"/>
<dbReference type="GeneID" id="118461947"/>
<dbReference type="AlphaFoldDB" id="A0A182FP56"/>